<organism evidence="1 2">
    <name type="scientific">Oedothorax gibbosus</name>
    <dbReference type="NCBI Taxonomy" id="931172"/>
    <lineage>
        <taxon>Eukaryota</taxon>
        <taxon>Metazoa</taxon>
        <taxon>Ecdysozoa</taxon>
        <taxon>Arthropoda</taxon>
        <taxon>Chelicerata</taxon>
        <taxon>Arachnida</taxon>
        <taxon>Araneae</taxon>
        <taxon>Araneomorphae</taxon>
        <taxon>Entelegynae</taxon>
        <taxon>Araneoidea</taxon>
        <taxon>Linyphiidae</taxon>
        <taxon>Erigoninae</taxon>
        <taxon>Oedothorax</taxon>
    </lineage>
</organism>
<sequence>MRYLRQCATLLQPANLDRRVPASSNPTSHSLDVPREDDCVFYGGGVGNSIEEYGVLMVLVCDLDVRGGPSLKMVANNDSDIAAYWLTTPERTLTCAI</sequence>
<reference evidence="1 2" key="1">
    <citation type="journal article" date="2022" name="Nat. Ecol. Evol.">
        <title>A masculinizing supergene underlies an exaggerated male reproductive morph in a spider.</title>
        <authorList>
            <person name="Hendrickx F."/>
            <person name="De Corte Z."/>
            <person name="Sonet G."/>
            <person name="Van Belleghem S.M."/>
            <person name="Kostlbacher S."/>
            <person name="Vangestel C."/>
        </authorList>
    </citation>
    <scope>NUCLEOTIDE SEQUENCE [LARGE SCALE GENOMIC DNA]</scope>
    <source>
        <strain evidence="1">W744_W776</strain>
    </source>
</reference>
<comment type="caution">
    <text evidence="1">The sequence shown here is derived from an EMBL/GenBank/DDBJ whole genome shotgun (WGS) entry which is preliminary data.</text>
</comment>
<dbReference type="EMBL" id="JAFNEN010000646">
    <property type="protein sequence ID" value="KAG8179150.1"/>
    <property type="molecule type" value="Genomic_DNA"/>
</dbReference>
<dbReference type="Proteomes" id="UP000827092">
    <property type="component" value="Unassembled WGS sequence"/>
</dbReference>
<evidence type="ECO:0000313" key="2">
    <source>
        <dbReference type="Proteomes" id="UP000827092"/>
    </source>
</evidence>
<keyword evidence="2" id="KW-1185">Reference proteome</keyword>
<proteinExistence type="predicted"/>
<accession>A0AAV6U693</accession>
<gene>
    <name evidence="1" type="ORF">JTE90_015339</name>
</gene>
<evidence type="ECO:0000313" key="1">
    <source>
        <dbReference type="EMBL" id="KAG8179150.1"/>
    </source>
</evidence>
<dbReference type="AlphaFoldDB" id="A0AAV6U693"/>
<protein>
    <submittedName>
        <fullName evidence="1">Uncharacterized protein</fullName>
    </submittedName>
</protein>
<name>A0AAV6U693_9ARAC</name>